<protein>
    <submittedName>
        <fullName evidence="4">PBP superfamily domain protein</fullName>
    </submittedName>
</protein>
<feature type="signal peptide" evidence="2">
    <location>
        <begin position="1"/>
        <end position="21"/>
    </location>
</feature>
<proteinExistence type="predicted"/>
<dbReference type="InterPro" id="IPR024370">
    <property type="entry name" value="PBP_domain"/>
</dbReference>
<feature type="domain" description="PBP" evidence="3">
    <location>
        <begin position="80"/>
        <end position="275"/>
    </location>
</feature>
<dbReference type="AlphaFoldDB" id="A0A0S2F983"/>
<dbReference type="Pfam" id="PF12849">
    <property type="entry name" value="PBP_like_2"/>
    <property type="match status" value="1"/>
</dbReference>
<evidence type="ECO:0000256" key="1">
    <source>
        <dbReference type="ARBA" id="ARBA00022729"/>
    </source>
</evidence>
<keyword evidence="1 2" id="KW-0732">Signal</keyword>
<dbReference type="PANTHER" id="PTHR30570:SF1">
    <property type="entry name" value="PHOSPHATE-BINDING PROTEIN PSTS"/>
    <property type="match status" value="1"/>
</dbReference>
<evidence type="ECO:0000313" key="4">
    <source>
        <dbReference type="EMBL" id="ALN80117.1"/>
    </source>
</evidence>
<evidence type="ECO:0000313" key="5">
    <source>
        <dbReference type="Proteomes" id="UP000060787"/>
    </source>
</evidence>
<dbReference type="PATRIC" id="fig|84531.8.peg.1994"/>
<feature type="chain" id="PRO_5006597067" evidence="2">
    <location>
        <begin position="22"/>
        <end position="459"/>
    </location>
</feature>
<dbReference type="InterPro" id="IPR036737">
    <property type="entry name" value="OmpA-like_sf"/>
</dbReference>
<dbReference type="Gene3D" id="3.30.1330.60">
    <property type="entry name" value="OmpA-like domain"/>
    <property type="match status" value="1"/>
</dbReference>
<organism evidence="4 5">
    <name type="scientific">Lysobacter antibioticus</name>
    <dbReference type="NCBI Taxonomy" id="84531"/>
    <lineage>
        <taxon>Bacteria</taxon>
        <taxon>Pseudomonadati</taxon>
        <taxon>Pseudomonadota</taxon>
        <taxon>Gammaproteobacteria</taxon>
        <taxon>Lysobacterales</taxon>
        <taxon>Lysobacteraceae</taxon>
        <taxon>Lysobacter</taxon>
    </lineage>
</organism>
<gene>
    <name evidence="4" type="ORF">LA76x_1973</name>
</gene>
<evidence type="ECO:0000259" key="3">
    <source>
        <dbReference type="Pfam" id="PF12849"/>
    </source>
</evidence>
<dbReference type="STRING" id="84531.LA76x_1973"/>
<dbReference type="Proteomes" id="UP000060787">
    <property type="component" value="Chromosome"/>
</dbReference>
<dbReference type="EMBL" id="CP011129">
    <property type="protein sequence ID" value="ALN80117.1"/>
    <property type="molecule type" value="Genomic_DNA"/>
</dbReference>
<keyword evidence="5" id="KW-1185">Reference proteome</keyword>
<sequence>MSRAVGLPFVLFLFASLSAIAFPARAQDAERVRIHGSQTLGHALVPGLAEAWLRDIGYSDMRIRRPRPALTEIHASRDGQPLIVEIAGSDSAQGFTDLVEGQAQIAMMARRPNAAELDAGWQLGDLGSQDQEFVVALDGVAVVVNRRNPVVRLDFAQLRRLFSGQSRQWREFGGNQGEVRLHLDPGAGAVRDLMNDRVMLGTAFGEAQRHRNARELIAAVAADPLAIGLIPIGEHYGDGTKPVAIADGGRAIAPTRTEVLSEDYPLSRRLYLYGGQMMGALSRSFALYAMTRAGQRAVARSGHLAVTLVPGRERPVSAGPAEYRELVGGAVRLPLSLRFNFGGPGESGVAANVFDSRAVRDLDRLRSFMALPPNRGRRLLVVGFADASAGSTMAAMMMSNDRADLVAQELMSRGLRVEQARGMGTALPLAAALPGGARNPIAGDAGSRYRNERVEVWLL</sequence>
<dbReference type="Gene3D" id="3.40.190.10">
    <property type="entry name" value="Periplasmic binding protein-like II"/>
    <property type="match status" value="2"/>
</dbReference>
<dbReference type="eggNOG" id="COG2885">
    <property type="taxonomic scope" value="Bacteria"/>
</dbReference>
<evidence type="ECO:0000256" key="2">
    <source>
        <dbReference type="SAM" id="SignalP"/>
    </source>
</evidence>
<dbReference type="eggNOG" id="COG0226">
    <property type="taxonomic scope" value="Bacteria"/>
</dbReference>
<dbReference type="SUPFAM" id="SSF103088">
    <property type="entry name" value="OmpA-like"/>
    <property type="match status" value="1"/>
</dbReference>
<name>A0A0S2F983_LYSAN</name>
<dbReference type="SUPFAM" id="SSF53850">
    <property type="entry name" value="Periplasmic binding protein-like II"/>
    <property type="match status" value="1"/>
</dbReference>
<dbReference type="PANTHER" id="PTHR30570">
    <property type="entry name" value="PERIPLASMIC PHOSPHATE BINDING COMPONENT OF PHOSPHATE ABC TRANSPORTER"/>
    <property type="match status" value="1"/>
</dbReference>
<dbReference type="KEGG" id="lab:LA76x_1973"/>
<reference evidence="4 5" key="1">
    <citation type="journal article" date="2015" name="BMC Genomics">
        <title>Comparative genomics and metabolic profiling of the genus Lysobacter.</title>
        <authorList>
            <person name="de Bruijn I."/>
            <person name="Cheng X."/>
            <person name="de Jager V."/>
            <person name="Exposito R.G."/>
            <person name="Watrous J."/>
            <person name="Patel N."/>
            <person name="Postma J."/>
            <person name="Dorrestein P.C."/>
            <person name="Kobayashi D."/>
            <person name="Raaijmakers J.M."/>
        </authorList>
    </citation>
    <scope>NUCLEOTIDE SEQUENCE [LARGE SCALE GENOMIC DNA]</scope>
    <source>
        <strain evidence="4 5">76</strain>
    </source>
</reference>
<dbReference type="RefSeq" id="WP_057917521.1">
    <property type="nucleotide sequence ID" value="NZ_CP011129.1"/>
</dbReference>
<accession>A0A0S2F983</accession>
<dbReference type="InterPro" id="IPR050811">
    <property type="entry name" value="Phosphate_ABC_transporter"/>
</dbReference>